<organism evidence="3 4">
    <name type="scientific">Protea cynaroides</name>
    <dbReference type="NCBI Taxonomy" id="273540"/>
    <lineage>
        <taxon>Eukaryota</taxon>
        <taxon>Viridiplantae</taxon>
        <taxon>Streptophyta</taxon>
        <taxon>Embryophyta</taxon>
        <taxon>Tracheophyta</taxon>
        <taxon>Spermatophyta</taxon>
        <taxon>Magnoliopsida</taxon>
        <taxon>Proteales</taxon>
        <taxon>Proteaceae</taxon>
        <taxon>Protea</taxon>
    </lineage>
</organism>
<feature type="region of interest" description="Disordered" evidence="1">
    <location>
        <begin position="21"/>
        <end position="55"/>
    </location>
</feature>
<dbReference type="Gene3D" id="3.40.50.1820">
    <property type="entry name" value="alpha/beta hydrolase"/>
    <property type="match status" value="1"/>
</dbReference>
<reference evidence="3" key="1">
    <citation type="journal article" date="2023" name="Plant J.">
        <title>The genome of the king protea, Protea cynaroides.</title>
        <authorList>
            <person name="Chang J."/>
            <person name="Duong T.A."/>
            <person name="Schoeman C."/>
            <person name="Ma X."/>
            <person name="Roodt D."/>
            <person name="Barker N."/>
            <person name="Li Z."/>
            <person name="Van de Peer Y."/>
            <person name="Mizrachi E."/>
        </authorList>
    </citation>
    <scope>NUCLEOTIDE SEQUENCE</scope>
    <source>
        <tissue evidence="3">Young leaves</tissue>
    </source>
</reference>
<protein>
    <recommendedName>
        <fullName evidence="2">Alpha/beta hydrolase fold-3 domain-containing protein</fullName>
    </recommendedName>
</protein>
<gene>
    <name evidence="3" type="ORF">NE237_001520</name>
</gene>
<feature type="domain" description="Alpha/beta hydrolase fold-3" evidence="2">
    <location>
        <begin position="83"/>
        <end position="308"/>
    </location>
</feature>
<sequence length="337" mass="37075">MAEPATPKTIDPYKQLRITLNPDGSLTRATLFPNSPATGNEPSSDPPNSVLSKDVPLNSTNNTWLRLFIPTASGAAGAALPLIIYFHGGGFILYSAASQPFHASCSRMAAELPAVIASIEYRLAPEHRLPAAYDDAVEAIRWIQAQAMDRSNGDPWLRAHVDFNQCYLMGSSAGGNIVYHTALRTVGLDLDPVKIQGFILNQPYFGGVRRTESELRLKDDRIVSMQSNDLIWELSLPTGSDRDHEYCNPMVVRLDRVGEIGLLREKKWLVRGYGGDPLVDRQKELGKMLESYGMNVVTRFDETGFHAVELFDPAKAQALLDDIKEFIHSSGSCAAAN</sequence>
<evidence type="ECO:0000256" key="1">
    <source>
        <dbReference type="SAM" id="MobiDB-lite"/>
    </source>
</evidence>
<dbReference type="OrthoDB" id="408631at2759"/>
<dbReference type="InterPro" id="IPR029058">
    <property type="entry name" value="AB_hydrolase_fold"/>
</dbReference>
<evidence type="ECO:0000313" key="3">
    <source>
        <dbReference type="EMBL" id="KAJ4976414.1"/>
    </source>
</evidence>
<dbReference type="GO" id="GO:0016787">
    <property type="term" value="F:hydrolase activity"/>
    <property type="evidence" value="ECO:0007669"/>
    <property type="project" value="InterPro"/>
</dbReference>
<dbReference type="PANTHER" id="PTHR23024:SF113">
    <property type="entry name" value="CARBOXYLESTERASE 8-RELATED"/>
    <property type="match status" value="1"/>
</dbReference>
<dbReference type="Proteomes" id="UP001141806">
    <property type="component" value="Unassembled WGS sequence"/>
</dbReference>
<dbReference type="Pfam" id="PF07859">
    <property type="entry name" value="Abhydrolase_3"/>
    <property type="match status" value="1"/>
</dbReference>
<dbReference type="EMBL" id="JAMYWD010000003">
    <property type="protein sequence ID" value="KAJ4976414.1"/>
    <property type="molecule type" value="Genomic_DNA"/>
</dbReference>
<proteinExistence type="predicted"/>
<evidence type="ECO:0000313" key="4">
    <source>
        <dbReference type="Proteomes" id="UP001141806"/>
    </source>
</evidence>
<accession>A0A9Q0KTN2</accession>
<dbReference type="SUPFAM" id="SSF53474">
    <property type="entry name" value="alpha/beta-Hydrolases"/>
    <property type="match status" value="1"/>
</dbReference>
<dbReference type="InterPro" id="IPR013094">
    <property type="entry name" value="AB_hydrolase_3"/>
</dbReference>
<comment type="caution">
    <text evidence="3">The sequence shown here is derived from an EMBL/GenBank/DDBJ whole genome shotgun (WGS) entry which is preliminary data.</text>
</comment>
<dbReference type="AlphaFoldDB" id="A0A9Q0KTN2"/>
<keyword evidence="4" id="KW-1185">Reference proteome</keyword>
<feature type="compositionally biased region" description="Polar residues" evidence="1">
    <location>
        <begin position="22"/>
        <end position="55"/>
    </location>
</feature>
<name>A0A9Q0KTN2_9MAGN</name>
<dbReference type="InterPro" id="IPR050466">
    <property type="entry name" value="Carboxylest/Gibb_receptor"/>
</dbReference>
<dbReference type="PANTHER" id="PTHR23024">
    <property type="entry name" value="ARYLACETAMIDE DEACETYLASE"/>
    <property type="match status" value="1"/>
</dbReference>
<evidence type="ECO:0000259" key="2">
    <source>
        <dbReference type="Pfam" id="PF07859"/>
    </source>
</evidence>